<evidence type="ECO:0000256" key="5">
    <source>
        <dbReference type="RuleBase" id="RU003888"/>
    </source>
</evidence>
<proteinExistence type="inferred from homology"/>
<feature type="compositionally biased region" description="Basic residues" evidence="6">
    <location>
        <begin position="9"/>
        <end position="20"/>
    </location>
</feature>
<keyword evidence="3 4" id="KW-0687">Ribonucleoprotein</keyword>
<feature type="compositionally biased region" description="Gly residues" evidence="6">
    <location>
        <begin position="21"/>
        <end position="31"/>
    </location>
</feature>
<dbReference type="SUPFAM" id="SSF52080">
    <property type="entry name" value="Ribosomal proteins L15p and L18e"/>
    <property type="match status" value="1"/>
</dbReference>
<comment type="function">
    <text evidence="4">Binds to the 23S rRNA.</text>
</comment>
<organism evidence="8 9">
    <name type="scientific">Rubripirellula reticaptiva</name>
    <dbReference type="NCBI Taxonomy" id="2528013"/>
    <lineage>
        <taxon>Bacteria</taxon>
        <taxon>Pseudomonadati</taxon>
        <taxon>Planctomycetota</taxon>
        <taxon>Planctomycetia</taxon>
        <taxon>Pirellulales</taxon>
        <taxon>Pirellulaceae</taxon>
        <taxon>Rubripirellula</taxon>
    </lineage>
</organism>
<dbReference type="NCBIfam" id="TIGR01071">
    <property type="entry name" value="rplO_bact"/>
    <property type="match status" value="1"/>
</dbReference>
<evidence type="ECO:0000256" key="3">
    <source>
        <dbReference type="ARBA" id="ARBA00023274"/>
    </source>
</evidence>
<evidence type="ECO:0000256" key="2">
    <source>
        <dbReference type="ARBA" id="ARBA00022980"/>
    </source>
</evidence>
<dbReference type="InterPro" id="IPR030878">
    <property type="entry name" value="Ribosomal_uL15"/>
</dbReference>
<evidence type="ECO:0000256" key="6">
    <source>
        <dbReference type="SAM" id="MobiDB-lite"/>
    </source>
</evidence>
<dbReference type="Proteomes" id="UP000317977">
    <property type="component" value="Unassembled WGS sequence"/>
</dbReference>
<name>A0A5C6EKK5_9BACT</name>
<dbReference type="InterPro" id="IPR021131">
    <property type="entry name" value="Ribosomal_uL15/eL18"/>
</dbReference>
<dbReference type="PANTHER" id="PTHR12934:SF11">
    <property type="entry name" value="LARGE RIBOSOMAL SUBUNIT PROTEIN UL15M"/>
    <property type="match status" value="1"/>
</dbReference>
<feature type="domain" description="Large ribosomal subunit protein uL15/eL18" evidence="7">
    <location>
        <begin position="77"/>
        <end position="144"/>
    </location>
</feature>
<dbReference type="Pfam" id="PF00828">
    <property type="entry name" value="Ribosomal_L27A"/>
    <property type="match status" value="1"/>
</dbReference>
<gene>
    <name evidence="4 8" type="primary">rplO</name>
    <name evidence="8" type="ORF">Poly59_42740</name>
</gene>
<keyword evidence="2 4" id="KW-0689">Ribosomal protein</keyword>
<feature type="region of interest" description="Disordered" evidence="6">
    <location>
        <begin position="1"/>
        <end position="54"/>
    </location>
</feature>
<dbReference type="GO" id="GO:0006412">
    <property type="term" value="P:translation"/>
    <property type="evidence" value="ECO:0007669"/>
    <property type="project" value="UniProtKB-UniRule"/>
</dbReference>
<dbReference type="InterPro" id="IPR001196">
    <property type="entry name" value="Ribosomal_uL15_CS"/>
</dbReference>
<comment type="similarity">
    <text evidence="1 4 5">Belongs to the universal ribosomal protein uL15 family.</text>
</comment>
<accession>A0A5C6EKK5</accession>
<dbReference type="PANTHER" id="PTHR12934">
    <property type="entry name" value="50S RIBOSOMAL PROTEIN L15"/>
    <property type="match status" value="1"/>
</dbReference>
<dbReference type="InterPro" id="IPR036227">
    <property type="entry name" value="Ribosomal_uL15/eL18_sf"/>
</dbReference>
<dbReference type="OrthoDB" id="9810293at2"/>
<dbReference type="GO" id="GO:0003735">
    <property type="term" value="F:structural constituent of ribosome"/>
    <property type="evidence" value="ECO:0007669"/>
    <property type="project" value="InterPro"/>
</dbReference>
<dbReference type="AlphaFoldDB" id="A0A5C6EKK5"/>
<keyword evidence="4" id="KW-0694">RNA-binding</keyword>
<evidence type="ECO:0000313" key="8">
    <source>
        <dbReference type="EMBL" id="TWU49652.1"/>
    </source>
</evidence>
<comment type="subunit">
    <text evidence="4">Part of the 50S ribosomal subunit.</text>
</comment>
<evidence type="ECO:0000256" key="4">
    <source>
        <dbReference type="HAMAP-Rule" id="MF_01341"/>
    </source>
</evidence>
<protein>
    <recommendedName>
        <fullName evidence="4">Large ribosomal subunit protein uL15</fullName>
    </recommendedName>
</protein>
<evidence type="ECO:0000256" key="1">
    <source>
        <dbReference type="ARBA" id="ARBA00007320"/>
    </source>
</evidence>
<dbReference type="GO" id="GO:0022625">
    <property type="term" value="C:cytosolic large ribosomal subunit"/>
    <property type="evidence" value="ECO:0007669"/>
    <property type="project" value="TreeGrafter"/>
</dbReference>
<dbReference type="PROSITE" id="PS00475">
    <property type="entry name" value="RIBOSOMAL_L15"/>
    <property type="match status" value="1"/>
</dbReference>
<sequence>MQLNDVHRGILKKRPRKRIGRGPGSGTGKTAGRGHNGHKSRSGYSRKPTFQGGAMPMIRRVPKRGFNNRWALTVFAVNVARLNECFNDGEEVTLEALATKGLAKGTFDEVKILGDGELSKKLKVSAHRFSKTAEEKIAAAGGTVNKIVTRRTPDERVAALKAEAAKS</sequence>
<dbReference type="InterPro" id="IPR005749">
    <property type="entry name" value="Ribosomal_uL15_bac-type"/>
</dbReference>
<keyword evidence="4" id="KW-0699">rRNA-binding</keyword>
<evidence type="ECO:0000259" key="7">
    <source>
        <dbReference type="Pfam" id="PF00828"/>
    </source>
</evidence>
<comment type="caution">
    <text evidence="8">The sequence shown here is derived from an EMBL/GenBank/DDBJ whole genome shotgun (WGS) entry which is preliminary data.</text>
</comment>
<dbReference type="EMBL" id="SJPX01000004">
    <property type="protein sequence ID" value="TWU49652.1"/>
    <property type="molecule type" value="Genomic_DNA"/>
</dbReference>
<dbReference type="RefSeq" id="WP_146535871.1">
    <property type="nucleotide sequence ID" value="NZ_SJPX01000004.1"/>
</dbReference>
<dbReference type="GO" id="GO:0019843">
    <property type="term" value="F:rRNA binding"/>
    <property type="evidence" value="ECO:0007669"/>
    <property type="project" value="UniProtKB-UniRule"/>
</dbReference>
<dbReference type="HAMAP" id="MF_01341">
    <property type="entry name" value="Ribosomal_uL15"/>
    <property type="match status" value="1"/>
</dbReference>
<dbReference type="Gene3D" id="3.100.10.10">
    <property type="match status" value="1"/>
</dbReference>
<reference evidence="8 9" key="1">
    <citation type="submission" date="2019-02" db="EMBL/GenBank/DDBJ databases">
        <title>Deep-cultivation of Planctomycetes and their phenomic and genomic characterization uncovers novel biology.</title>
        <authorList>
            <person name="Wiegand S."/>
            <person name="Jogler M."/>
            <person name="Boedeker C."/>
            <person name="Pinto D."/>
            <person name="Vollmers J."/>
            <person name="Rivas-Marin E."/>
            <person name="Kohn T."/>
            <person name="Peeters S.H."/>
            <person name="Heuer A."/>
            <person name="Rast P."/>
            <person name="Oberbeckmann S."/>
            <person name="Bunk B."/>
            <person name="Jeske O."/>
            <person name="Meyerdierks A."/>
            <person name="Storesund J.E."/>
            <person name="Kallscheuer N."/>
            <person name="Luecker S."/>
            <person name="Lage O.M."/>
            <person name="Pohl T."/>
            <person name="Merkel B.J."/>
            <person name="Hornburger P."/>
            <person name="Mueller R.-W."/>
            <person name="Bruemmer F."/>
            <person name="Labrenz M."/>
            <person name="Spormann A.M."/>
            <person name="Op Den Camp H."/>
            <person name="Overmann J."/>
            <person name="Amann R."/>
            <person name="Jetten M.S.M."/>
            <person name="Mascher T."/>
            <person name="Medema M.H."/>
            <person name="Devos D.P."/>
            <person name="Kaster A.-K."/>
            <person name="Ovreas L."/>
            <person name="Rohde M."/>
            <person name="Galperin M.Y."/>
            <person name="Jogler C."/>
        </authorList>
    </citation>
    <scope>NUCLEOTIDE SEQUENCE [LARGE SCALE GENOMIC DNA]</scope>
    <source>
        <strain evidence="8 9">Poly59</strain>
    </source>
</reference>
<evidence type="ECO:0000313" key="9">
    <source>
        <dbReference type="Proteomes" id="UP000317977"/>
    </source>
</evidence>
<keyword evidence="9" id="KW-1185">Reference proteome</keyword>